<name>A0A2T0H0Y9_ACTMO</name>
<accession>A0A2T0H0Y9</accession>
<organism evidence="1 2">
    <name type="scientific">Actinopolyspora mortivallis</name>
    <dbReference type="NCBI Taxonomy" id="33906"/>
    <lineage>
        <taxon>Bacteria</taxon>
        <taxon>Bacillati</taxon>
        <taxon>Actinomycetota</taxon>
        <taxon>Actinomycetes</taxon>
        <taxon>Actinopolysporales</taxon>
        <taxon>Actinopolysporaceae</taxon>
        <taxon>Actinopolyspora</taxon>
    </lineage>
</organism>
<dbReference type="Proteomes" id="UP000239352">
    <property type="component" value="Unassembled WGS sequence"/>
</dbReference>
<dbReference type="InterPro" id="IPR025447">
    <property type="entry name" value="DUF4192"/>
</dbReference>
<dbReference type="Pfam" id="PF13830">
    <property type="entry name" value="DUF4192"/>
    <property type="match status" value="1"/>
</dbReference>
<proteinExistence type="predicted"/>
<dbReference type="InParanoid" id="A0A2T0H0Y9"/>
<evidence type="ECO:0000313" key="2">
    <source>
        <dbReference type="Proteomes" id="UP000239352"/>
    </source>
</evidence>
<reference evidence="1 2" key="1">
    <citation type="submission" date="2018-03" db="EMBL/GenBank/DDBJ databases">
        <title>Actinopolyspora mortivallis from Sahara, screening for active biomolecules.</title>
        <authorList>
            <person name="Selama O."/>
            <person name="Wellington E.M.H."/>
            <person name="Hacene H."/>
        </authorList>
    </citation>
    <scope>NUCLEOTIDE SEQUENCE [LARGE SCALE GENOMIC DNA]</scope>
    <source>
        <strain evidence="1 2">M5A</strain>
    </source>
</reference>
<dbReference type="STRING" id="1050202.GCA_000384035_00940"/>
<comment type="caution">
    <text evidence="1">The sequence shown here is derived from an EMBL/GenBank/DDBJ whole genome shotgun (WGS) entry which is preliminary data.</text>
</comment>
<keyword evidence="2" id="KW-1185">Reference proteome</keyword>
<sequence>MSSSARQHTVRLSDPAEFVAAIPHLIGFYPSESVVVTTLHGTTEATRVGMTARIDLPSTRRSSEVATALVRGPVARDAPTAAVVTVVGGASPQEHIPPVPTSPEDGDDRALPRRELVEAFRAALEEEGIRLVQALWTPEVRAGGVWHRYTDGSGGTVPDPGSSPVAALLTVSGAVTFPNREELAASIAPESPETLARWSARLNLLQDEADPHRGLADMCVADVEAVFAAIRRTEHGEPLTEEDLLRVLVALSDYRVRDLAMGTALTSRARAAEQLWFTLVRKAPEPEVADVAVLLAFSAYLRGDGALANVALERAERTRPAHRLGELLRRALDAGMGPDTLSEIVRDTAADARMMIDHEEC</sequence>
<protein>
    <submittedName>
        <fullName evidence="1">DUF4192 domain-containing protein</fullName>
    </submittedName>
</protein>
<gene>
    <name evidence="1" type="ORF">CEP50_00420</name>
</gene>
<dbReference type="AlphaFoldDB" id="A0A2T0H0Y9"/>
<dbReference type="RefSeq" id="WP_106111918.1">
    <property type="nucleotide sequence ID" value="NZ_PVSR01000001.1"/>
</dbReference>
<dbReference type="EMBL" id="PVSR01000001">
    <property type="protein sequence ID" value="PRW65039.1"/>
    <property type="molecule type" value="Genomic_DNA"/>
</dbReference>
<evidence type="ECO:0000313" key="1">
    <source>
        <dbReference type="EMBL" id="PRW65039.1"/>
    </source>
</evidence>